<dbReference type="AlphaFoldDB" id="A0A9P9F3L3"/>
<organism evidence="1 2">
    <name type="scientific">Dactylonectria estremocensis</name>
    <dbReference type="NCBI Taxonomy" id="1079267"/>
    <lineage>
        <taxon>Eukaryota</taxon>
        <taxon>Fungi</taxon>
        <taxon>Dikarya</taxon>
        <taxon>Ascomycota</taxon>
        <taxon>Pezizomycotina</taxon>
        <taxon>Sordariomycetes</taxon>
        <taxon>Hypocreomycetidae</taxon>
        <taxon>Hypocreales</taxon>
        <taxon>Nectriaceae</taxon>
        <taxon>Dactylonectria</taxon>
    </lineage>
</organism>
<dbReference type="EMBL" id="JAGMUU010000005">
    <property type="protein sequence ID" value="KAH7152027.1"/>
    <property type="molecule type" value="Genomic_DNA"/>
</dbReference>
<reference evidence="1" key="1">
    <citation type="journal article" date="2021" name="Nat. Commun.">
        <title>Genetic determinants of endophytism in the Arabidopsis root mycobiome.</title>
        <authorList>
            <person name="Mesny F."/>
            <person name="Miyauchi S."/>
            <person name="Thiergart T."/>
            <person name="Pickel B."/>
            <person name="Atanasova L."/>
            <person name="Karlsson M."/>
            <person name="Huettel B."/>
            <person name="Barry K.W."/>
            <person name="Haridas S."/>
            <person name="Chen C."/>
            <person name="Bauer D."/>
            <person name="Andreopoulos W."/>
            <person name="Pangilinan J."/>
            <person name="LaButti K."/>
            <person name="Riley R."/>
            <person name="Lipzen A."/>
            <person name="Clum A."/>
            <person name="Drula E."/>
            <person name="Henrissat B."/>
            <person name="Kohler A."/>
            <person name="Grigoriev I.V."/>
            <person name="Martin F.M."/>
            <person name="Hacquard S."/>
        </authorList>
    </citation>
    <scope>NUCLEOTIDE SEQUENCE</scope>
    <source>
        <strain evidence="1">MPI-CAGE-AT-0021</strain>
    </source>
</reference>
<gene>
    <name evidence="1" type="ORF">B0J13DRAFT_522345</name>
</gene>
<protein>
    <submittedName>
        <fullName evidence="1">Uncharacterized protein</fullName>
    </submittedName>
</protein>
<sequence length="215" mass="24446">MDDLPPLMFRDRHILGVHCQNCSIDLDETRPKKENAAKTMATISAIIVDLGYGPESTKSHGWYVEDEAENEVESPTDYQEKPLPALPYSPRDFCGSGTCMEQVVFSHDGRRGHFCKQHTCAASDIGCVTDIYSPTFPRQWSHYCQTHTCVYYGCSSRVFRSAMDLCEAHMFGKKTKKSKKTRNSAIGGGYFERTNRDEEKVLRCSAIEREKSKRH</sequence>
<comment type="caution">
    <text evidence="1">The sequence shown here is derived from an EMBL/GenBank/DDBJ whole genome shotgun (WGS) entry which is preliminary data.</text>
</comment>
<evidence type="ECO:0000313" key="2">
    <source>
        <dbReference type="Proteomes" id="UP000717696"/>
    </source>
</evidence>
<proteinExistence type="predicted"/>
<keyword evidence="2" id="KW-1185">Reference proteome</keyword>
<evidence type="ECO:0000313" key="1">
    <source>
        <dbReference type="EMBL" id="KAH7152027.1"/>
    </source>
</evidence>
<name>A0A9P9F3L3_9HYPO</name>
<accession>A0A9P9F3L3</accession>
<dbReference type="OrthoDB" id="5099658at2759"/>
<dbReference type="Proteomes" id="UP000717696">
    <property type="component" value="Unassembled WGS sequence"/>
</dbReference>